<dbReference type="Proteomes" id="UP000467840">
    <property type="component" value="Chromosome 3"/>
</dbReference>
<reference evidence="3 4" key="1">
    <citation type="journal article" date="2020" name="Mol. Plant">
        <title>The Chromosome-Based Rubber Tree Genome Provides New Insights into Spurge Genome Evolution and Rubber Biosynthesis.</title>
        <authorList>
            <person name="Liu J."/>
            <person name="Shi C."/>
            <person name="Shi C.C."/>
            <person name="Li W."/>
            <person name="Zhang Q.J."/>
            <person name="Zhang Y."/>
            <person name="Li K."/>
            <person name="Lu H.F."/>
            <person name="Shi C."/>
            <person name="Zhu S.T."/>
            <person name="Xiao Z.Y."/>
            <person name="Nan H."/>
            <person name="Yue Y."/>
            <person name="Zhu X.G."/>
            <person name="Wu Y."/>
            <person name="Hong X.N."/>
            <person name="Fan G.Y."/>
            <person name="Tong Y."/>
            <person name="Zhang D."/>
            <person name="Mao C.L."/>
            <person name="Liu Y.L."/>
            <person name="Hao S.J."/>
            <person name="Liu W.Q."/>
            <person name="Lv M.Q."/>
            <person name="Zhang H.B."/>
            <person name="Liu Y."/>
            <person name="Hu-Tang G.R."/>
            <person name="Wang J.P."/>
            <person name="Wang J.H."/>
            <person name="Sun Y.H."/>
            <person name="Ni S.B."/>
            <person name="Chen W.B."/>
            <person name="Zhang X.C."/>
            <person name="Jiao Y.N."/>
            <person name="Eichler E.E."/>
            <person name="Li G.H."/>
            <person name="Liu X."/>
            <person name="Gao L.Z."/>
        </authorList>
    </citation>
    <scope>NUCLEOTIDE SEQUENCE [LARGE SCALE GENOMIC DNA]</scope>
    <source>
        <strain evidence="4">cv. GT1</strain>
        <tissue evidence="3">Leaf</tissue>
    </source>
</reference>
<dbReference type="InterPro" id="IPR050905">
    <property type="entry name" value="Plant_NBS-LRR"/>
</dbReference>
<dbReference type="Gene3D" id="3.80.10.10">
    <property type="entry name" value="Ribonuclease Inhibitor"/>
    <property type="match status" value="2"/>
</dbReference>
<evidence type="ECO:0000313" key="3">
    <source>
        <dbReference type="EMBL" id="KAF2285771.1"/>
    </source>
</evidence>
<dbReference type="InterPro" id="IPR032675">
    <property type="entry name" value="LRR_dom_sf"/>
</dbReference>
<comment type="caution">
    <text evidence="3">The sequence shown here is derived from an EMBL/GenBank/DDBJ whole genome shotgun (WGS) entry which is preliminary data.</text>
</comment>
<feature type="domain" description="Disease resistance protein At4g27190-like leucine-rich repeats" evidence="2">
    <location>
        <begin position="187"/>
        <end position="233"/>
    </location>
</feature>
<feature type="domain" description="Disease resistance protein At4g27190-like leucine-rich repeats" evidence="2">
    <location>
        <begin position="352"/>
        <end position="465"/>
    </location>
</feature>
<feature type="domain" description="Disease resistance protein At4g27190-like leucine-rich repeats" evidence="2">
    <location>
        <begin position="76"/>
        <end position="170"/>
    </location>
</feature>
<name>A0A6A6KA76_HEVBR</name>
<dbReference type="SUPFAM" id="SSF52058">
    <property type="entry name" value="L domain-like"/>
    <property type="match status" value="1"/>
</dbReference>
<keyword evidence="4" id="KW-1185">Reference proteome</keyword>
<accession>A0A6A6KA76</accession>
<sequence>MELNSLQHLTTLSVTPRNVIPENFVLSKNMTEYHIHICDCEYPSFPSRLRHPASRTICFIPTEETIRTKVVARNAKIRSVKIEECQNLQDVFQLDGVEDAKKDCLSHLTTLELKYMDALICIWKGPTHHVNLRSLASLTLWVCGSLKSVISPSLAYSLERLEKLDIESCGQLEHIISEKDEDGKETFSKTHSQQACLQNLKEVQIEDCKKLEYVLPMSIAQGLLYLEVLKISDAAQLMQVFGNEDGNIFSYPTELELRDSSKVGYLFSRNCAVVLPSLRHVEIHKCPQLLMHSVVRIPRKVSTNSEQLRVADTESISLEILDLEGCSQLECIISKEDDYDIENEEISLNTPFLPVCFTSLKKIQIVDCNNLKMLLPITVARGLPHLTELHIQASSQLVAIFGSEDQADINNIEEIVLPELLKLHLEQLPSLISFCPKEYHLVFPSLEMLRVKTCPEMTTSFSAAMDAYVHAKSEALTRDTAIGSATTQIIVAPHSNGSDWIRLEGKWMSKEKAEERRRI</sequence>
<evidence type="ECO:0000256" key="1">
    <source>
        <dbReference type="ARBA" id="ARBA00022821"/>
    </source>
</evidence>
<dbReference type="Pfam" id="PF23247">
    <property type="entry name" value="LRR_RPS2"/>
    <property type="match status" value="3"/>
</dbReference>
<keyword evidence="1" id="KW-0611">Plant defense</keyword>
<dbReference type="PANTHER" id="PTHR33463:SF121">
    <property type="entry name" value="NB-ARC DOMAIN-CONTAINING PROTEIN"/>
    <property type="match status" value="1"/>
</dbReference>
<dbReference type="PANTHER" id="PTHR33463">
    <property type="entry name" value="NB-ARC DOMAIN-CONTAINING PROTEIN-RELATED"/>
    <property type="match status" value="1"/>
</dbReference>
<dbReference type="AlphaFoldDB" id="A0A6A6KA76"/>
<organism evidence="3 4">
    <name type="scientific">Hevea brasiliensis</name>
    <name type="common">Para rubber tree</name>
    <name type="synonym">Siphonia brasiliensis</name>
    <dbReference type="NCBI Taxonomy" id="3981"/>
    <lineage>
        <taxon>Eukaryota</taxon>
        <taxon>Viridiplantae</taxon>
        <taxon>Streptophyta</taxon>
        <taxon>Embryophyta</taxon>
        <taxon>Tracheophyta</taxon>
        <taxon>Spermatophyta</taxon>
        <taxon>Magnoliopsida</taxon>
        <taxon>eudicotyledons</taxon>
        <taxon>Gunneridae</taxon>
        <taxon>Pentapetalae</taxon>
        <taxon>rosids</taxon>
        <taxon>fabids</taxon>
        <taxon>Malpighiales</taxon>
        <taxon>Euphorbiaceae</taxon>
        <taxon>Crotonoideae</taxon>
        <taxon>Micrandreae</taxon>
        <taxon>Hevea</taxon>
    </lineage>
</organism>
<evidence type="ECO:0000259" key="2">
    <source>
        <dbReference type="Pfam" id="PF23247"/>
    </source>
</evidence>
<evidence type="ECO:0000313" key="4">
    <source>
        <dbReference type="Proteomes" id="UP000467840"/>
    </source>
</evidence>
<gene>
    <name evidence="3" type="ORF">GH714_007729</name>
</gene>
<proteinExistence type="predicted"/>
<dbReference type="EMBL" id="JAAGAX010000017">
    <property type="protein sequence ID" value="KAF2285771.1"/>
    <property type="molecule type" value="Genomic_DNA"/>
</dbReference>
<dbReference type="InterPro" id="IPR057135">
    <property type="entry name" value="At4g27190-like_LRR"/>
</dbReference>
<protein>
    <recommendedName>
        <fullName evidence="2">Disease resistance protein At4g27190-like leucine-rich repeats domain-containing protein</fullName>
    </recommendedName>
</protein>